<accession>A0AAX4IY23</accession>
<proteinExistence type="predicted"/>
<reference evidence="3" key="1">
    <citation type="journal article" date="2023" name="bioRxiv">
        <title>Complete genome of the Medicago anthracnose fungus, Colletotrichum destructivum, reveals a mini-chromosome-like region within a core chromosome.</title>
        <authorList>
            <person name="Lapalu N."/>
            <person name="Simon A."/>
            <person name="Lu A."/>
            <person name="Plaumann P.-L."/>
            <person name="Amselem J."/>
            <person name="Pigne S."/>
            <person name="Auger A."/>
            <person name="Koch C."/>
            <person name="Dallery J.-F."/>
            <person name="O'Connell R.J."/>
        </authorList>
    </citation>
    <scope>NUCLEOTIDE SEQUENCE [LARGE SCALE GENOMIC DNA]</scope>
    <source>
        <strain evidence="3">CBS 520.97</strain>
    </source>
</reference>
<protein>
    <submittedName>
        <fullName evidence="2">Uncharacterized protein</fullName>
    </submittedName>
</protein>
<name>A0AAX4IY23_9PEZI</name>
<gene>
    <name evidence="2" type="ORF">CDEST_13154</name>
</gene>
<dbReference type="Proteomes" id="UP001322277">
    <property type="component" value="Chromosome 9"/>
</dbReference>
<dbReference type="AlphaFoldDB" id="A0AAX4IY23"/>
<evidence type="ECO:0000313" key="2">
    <source>
        <dbReference type="EMBL" id="WQF88140.1"/>
    </source>
</evidence>
<keyword evidence="3" id="KW-1185">Reference proteome</keyword>
<feature type="compositionally biased region" description="Basic and acidic residues" evidence="1">
    <location>
        <begin position="1"/>
        <end position="14"/>
    </location>
</feature>
<feature type="compositionally biased region" description="Polar residues" evidence="1">
    <location>
        <begin position="31"/>
        <end position="41"/>
    </location>
</feature>
<organism evidence="2 3">
    <name type="scientific">Colletotrichum destructivum</name>
    <dbReference type="NCBI Taxonomy" id="34406"/>
    <lineage>
        <taxon>Eukaryota</taxon>
        <taxon>Fungi</taxon>
        <taxon>Dikarya</taxon>
        <taxon>Ascomycota</taxon>
        <taxon>Pezizomycotina</taxon>
        <taxon>Sordariomycetes</taxon>
        <taxon>Hypocreomycetidae</taxon>
        <taxon>Glomerellales</taxon>
        <taxon>Glomerellaceae</taxon>
        <taxon>Colletotrichum</taxon>
        <taxon>Colletotrichum destructivum species complex</taxon>
    </lineage>
</organism>
<dbReference type="RefSeq" id="XP_062785361.1">
    <property type="nucleotide sequence ID" value="XM_062929310.1"/>
</dbReference>
<sequence length="83" mass="9362">MPRGRRQTELKSEVSNRQFSRGPRNLRQRETTAATEYQTSDIGHWGPDSGNVGVYCPPVPIMLEVVCLWKQTLIGLHHITGDS</sequence>
<dbReference type="EMBL" id="CP137313">
    <property type="protein sequence ID" value="WQF88140.1"/>
    <property type="molecule type" value="Genomic_DNA"/>
</dbReference>
<evidence type="ECO:0000313" key="3">
    <source>
        <dbReference type="Proteomes" id="UP001322277"/>
    </source>
</evidence>
<dbReference type="GeneID" id="87949654"/>
<feature type="region of interest" description="Disordered" evidence="1">
    <location>
        <begin position="1"/>
        <end position="43"/>
    </location>
</feature>
<dbReference type="KEGG" id="cdet:87949654"/>
<evidence type="ECO:0000256" key="1">
    <source>
        <dbReference type="SAM" id="MobiDB-lite"/>
    </source>
</evidence>